<evidence type="ECO:0000313" key="4">
    <source>
        <dbReference type="Proteomes" id="UP000019116"/>
    </source>
</evidence>
<dbReference type="PANTHER" id="PTHR46122">
    <property type="entry name" value="GALACTOSE OXIDASE/KELCH REPEAT PROTEIN-RELATED"/>
    <property type="match status" value="1"/>
</dbReference>
<keyword evidence="4" id="KW-1185">Reference proteome</keyword>
<proteinExistence type="predicted"/>
<organism evidence="3">
    <name type="scientific">Triticum aestivum</name>
    <name type="common">Wheat</name>
    <dbReference type="NCBI Taxonomy" id="4565"/>
    <lineage>
        <taxon>Eukaryota</taxon>
        <taxon>Viridiplantae</taxon>
        <taxon>Streptophyta</taxon>
        <taxon>Embryophyta</taxon>
        <taxon>Tracheophyta</taxon>
        <taxon>Spermatophyta</taxon>
        <taxon>Magnoliopsida</taxon>
        <taxon>Liliopsida</taxon>
        <taxon>Poales</taxon>
        <taxon>Poaceae</taxon>
        <taxon>BOP clade</taxon>
        <taxon>Pooideae</taxon>
        <taxon>Triticodae</taxon>
        <taxon>Triticeae</taxon>
        <taxon>Triticinae</taxon>
        <taxon>Triticum</taxon>
    </lineage>
</organism>
<gene>
    <name evidence="3" type="primary">LOC123170470</name>
</gene>
<dbReference type="EnsemblPlants" id="TraesCS7D02G007100.1">
    <property type="protein sequence ID" value="TraesCS7D02G007100.1.cds1"/>
    <property type="gene ID" value="TraesCS7D02G007100"/>
</dbReference>
<dbReference type="Proteomes" id="UP000019116">
    <property type="component" value="Chromosome 7D"/>
</dbReference>
<dbReference type="SUPFAM" id="SSF117281">
    <property type="entry name" value="Kelch motif"/>
    <property type="match status" value="1"/>
</dbReference>
<name>A0A3B6T7A8_WHEAT</name>
<evidence type="ECO:0008006" key="5">
    <source>
        <dbReference type="Google" id="ProtNLM"/>
    </source>
</evidence>
<dbReference type="Gramene" id="TraesLAC7D03G04219850.1">
    <property type="protein sequence ID" value="TraesLAC7D03G04219850.1.CDS1"/>
    <property type="gene ID" value="TraesLAC7D03G04219850"/>
</dbReference>
<dbReference type="OrthoDB" id="45365at2759"/>
<dbReference type="Gramene" id="TraesJUL7D03G04316210.1">
    <property type="protein sequence ID" value="TraesJUL7D03G04316210.1.CDS1"/>
    <property type="gene ID" value="TraesJUL7D03G04316210"/>
</dbReference>
<dbReference type="Gramene" id="TraesCAD_scaffold_024626_01G000100.1">
    <property type="protein sequence ID" value="TraesCAD_scaffold_024626_01G000100.1"/>
    <property type="gene ID" value="TraesCAD_scaffold_024626_01G000100"/>
</dbReference>
<keyword evidence="1" id="KW-0880">Kelch repeat</keyword>
<dbReference type="Gramene" id="TraesCS7D02G007100.1">
    <property type="protein sequence ID" value="TraesCS7D02G007100.1.cds1"/>
    <property type="gene ID" value="TraesCS7D02G007100"/>
</dbReference>
<dbReference type="SMART" id="SM00612">
    <property type="entry name" value="Kelch"/>
    <property type="match status" value="3"/>
</dbReference>
<dbReference type="Gene3D" id="2.120.10.80">
    <property type="entry name" value="Kelch-type beta propeller"/>
    <property type="match status" value="1"/>
</dbReference>
<evidence type="ECO:0000256" key="2">
    <source>
        <dbReference type="ARBA" id="ARBA00022737"/>
    </source>
</evidence>
<dbReference type="SMR" id="A0A3B6T7A8"/>
<dbReference type="STRING" id="4565.A0A3B6T7A8"/>
<dbReference type="Gramene" id="TraesJAG7D03G04257220.1">
    <property type="protein sequence ID" value="TraesJAG7D03G04257220.1.CDS1"/>
    <property type="gene ID" value="TraesJAG7D03G04257220"/>
</dbReference>
<protein>
    <recommendedName>
        <fullName evidence="5">F-box domain-containing protein</fullName>
    </recommendedName>
</protein>
<dbReference type="FunFam" id="2.120.10.80:FF:000007">
    <property type="entry name" value="F-box/kelch-repeat protein SKIP11"/>
    <property type="match status" value="1"/>
</dbReference>
<evidence type="ECO:0000313" key="3">
    <source>
        <dbReference type="EnsemblPlants" id="TraesCS7D02G007100.1.cds1"/>
    </source>
</evidence>
<keyword evidence="2" id="KW-0677">Repeat</keyword>
<dbReference type="RefSeq" id="XP_044444271.1">
    <property type="nucleotide sequence ID" value="XM_044588336.1"/>
</dbReference>
<dbReference type="PANTHER" id="PTHR46122:SF25">
    <property type="entry name" value="REPEAT-CONTAINING F-BOX FAMILY PROTEIN, PUTATIVE, EXPRESSED-RELATED"/>
    <property type="match status" value="1"/>
</dbReference>
<dbReference type="OMA" id="WPYMYPQ"/>
<dbReference type="Gramene" id="TraesMAC7D03G04264320.1">
    <property type="protein sequence ID" value="TraesMAC7D03G04264320.1.CDS1"/>
    <property type="gene ID" value="TraesMAC7D03G04264320"/>
</dbReference>
<dbReference type="GeneID" id="123170470"/>
<dbReference type="Pfam" id="PF01344">
    <property type="entry name" value="Kelch_1"/>
    <property type="match status" value="2"/>
</dbReference>
<dbReference type="Gramene" id="TraesKAR7D01G0003070.1">
    <property type="protein sequence ID" value="cds.TraesKAR7D01G0003070.1"/>
    <property type="gene ID" value="TraesKAR7D01G0003070"/>
</dbReference>
<accession>A0A3B6T7A8</accession>
<dbReference type="Gramene" id="TraesSYM7D03G04326610.1">
    <property type="protein sequence ID" value="TraesSYM7D03G04326610.1.CDS1"/>
    <property type="gene ID" value="TraesSYM7D03G04326610"/>
</dbReference>
<dbReference type="Gramene" id="TraesKAR7D01G0003070.2">
    <property type="protein sequence ID" value="cds.TraesKAR7D01G0003070.2"/>
    <property type="gene ID" value="TraesKAR7D01G0003070"/>
</dbReference>
<dbReference type="GO" id="GO:0005634">
    <property type="term" value="C:nucleus"/>
    <property type="evidence" value="ECO:0007669"/>
    <property type="project" value="UniProtKB-ARBA"/>
</dbReference>
<dbReference type="InterPro" id="IPR052439">
    <property type="entry name" value="F-box/Kelch-repeat"/>
</dbReference>
<dbReference type="InterPro" id="IPR015915">
    <property type="entry name" value="Kelch-typ_b-propeller"/>
</dbReference>
<reference evidence="3" key="2">
    <citation type="submission" date="2018-10" db="UniProtKB">
        <authorList>
            <consortium name="EnsemblPlants"/>
        </authorList>
    </citation>
    <scope>IDENTIFICATION</scope>
</reference>
<dbReference type="Gramene" id="TraesWEE_scaffold_031288_01G000100.1">
    <property type="protein sequence ID" value="TraesWEE_scaffold_031288_01G000100.1"/>
    <property type="gene ID" value="TraesWEE_scaffold_031288_01G000100"/>
</dbReference>
<dbReference type="AlphaFoldDB" id="A0A3B6T7A8"/>
<reference evidence="3" key="1">
    <citation type="submission" date="2018-08" db="EMBL/GenBank/DDBJ databases">
        <authorList>
            <person name="Rossello M."/>
        </authorList>
    </citation>
    <scope>NUCLEOTIDE SEQUENCE [LARGE SCALE GENOMIC DNA]</scope>
    <source>
        <strain evidence="3">cv. Chinese Spring</strain>
    </source>
</reference>
<dbReference type="InterPro" id="IPR006652">
    <property type="entry name" value="Kelch_1"/>
</dbReference>
<evidence type="ECO:0000256" key="1">
    <source>
        <dbReference type="ARBA" id="ARBA00022441"/>
    </source>
</evidence>
<dbReference type="Gramene" id="TraesCS7D03G0016300.1">
    <property type="protein sequence ID" value="TraesCS7D03G0016300.1.CDS1"/>
    <property type="gene ID" value="TraesCS7D03G0016300"/>
</dbReference>
<sequence>METHEPCGHRLGDRVDGEQQHVVSWSDIIGVIGRSLSIKCLLRLSRSDYGSVACLNQDFNSLVRSGEIYRLHRNNGVEEYWLYFSRNPLQWDAYDPHCGRWIEVPRMPQDECFMCSDKESLAVGTELLVFGMAHIVYKYSILTNSWTRAGPMNSPLCLFGSTSAGEKAYVAGGIDSLGRKLSAAEMYNSETHAWTPLPCMNEARMMCSGAFMDGKFYVIGGVTNNNKVLKCGEEYDLERGSWRVIENMCEGVHGMAGAPPLIAGATPLIVVVNNQLYAANYNDKDVKRYDKLNNRWIALGKLPEHCVSKDGWGIAFRACGDRLIVIGGPRTYTGGTIEIHSWIPDDQQPPVWNLVAKRSSKSFLYNLAMMGC</sequence>